<sequence length="176" mass="18634">MAPQFLTKLSLALILATAVISTSAAASKLKKTNLILYFQDFANGPNATFTTVAGIAGKPWNFTEFGTIFVTDDPITAGPAPNSTALGRARGIYAVTGLDGQNLLVVLSLALADGSSIEIQGTSRQFEGVRELGVVSGTGKFRFATGYAIARNVVTDIPNGYTVIQFNVTVKHYRRS</sequence>
<keyword evidence="3 4" id="KW-0964">Secreted</keyword>
<reference evidence="6" key="1">
    <citation type="submission" date="2025-08" db="UniProtKB">
        <authorList>
            <consortium name="RefSeq"/>
        </authorList>
    </citation>
    <scope>IDENTIFICATION</scope>
    <source>
        <strain evidence="6">OHB3-1</strain>
    </source>
</reference>
<comment type="subunit">
    <text evidence="2 4">Homodimer.</text>
</comment>
<protein>
    <recommendedName>
        <fullName evidence="4">Dirigent protein</fullName>
    </recommendedName>
</protein>
<accession>A0A6J1CGS3</accession>
<dbReference type="OrthoDB" id="1925209at2759"/>
<evidence type="ECO:0000256" key="4">
    <source>
        <dbReference type="RuleBase" id="RU363099"/>
    </source>
</evidence>
<dbReference type="Proteomes" id="UP000504603">
    <property type="component" value="Unplaced"/>
</dbReference>
<feature type="chain" id="PRO_5027153960" description="Dirigent protein" evidence="4">
    <location>
        <begin position="27"/>
        <end position="176"/>
    </location>
</feature>
<evidence type="ECO:0000313" key="6">
    <source>
        <dbReference type="RefSeq" id="XP_022140681.1"/>
    </source>
</evidence>
<evidence type="ECO:0000256" key="1">
    <source>
        <dbReference type="ARBA" id="ARBA00010746"/>
    </source>
</evidence>
<dbReference type="KEGG" id="mcha:111011283"/>
<dbReference type="GO" id="GO:0009699">
    <property type="term" value="P:phenylpropanoid biosynthetic process"/>
    <property type="evidence" value="ECO:0007669"/>
    <property type="project" value="UniProtKB-ARBA"/>
</dbReference>
<dbReference type="GO" id="GO:0048046">
    <property type="term" value="C:apoplast"/>
    <property type="evidence" value="ECO:0007669"/>
    <property type="project" value="UniProtKB-SubCell"/>
</dbReference>
<dbReference type="RefSeq" id="XP_022140681.1">
    <property type="nucleotide sequence ID" value="XM_022284989.1"/>
</dbReference>
<evidence type="ECO:0000313" key="5">
    <source>
        <dbReference type="Proteomes" id="UP000504603"/>
    </source>
</evidence>
<comment type="function">
    <text evidence="4">Dirigent proteins impart stereoselectivity on the phenoxy radical-coupling reaction, yielding optically active lignans from two molecules of coniferyl alcohol in the biosynthesis of lignans, flavonolignans, and alkaloids and thus plays a central role in plant secondary metabolism.</text>
</comment>
<dbReference type="AlphaFoldDB" id="A0A6J1CGS3"/>
<comment type="subcellular location">
    <subcellularLocation>
        <location evidence="4">Secreted</location>
        <location evidence="4">Extracellular space</location>
        <location evidence="4">Apoplast</location>
    </subcellularLocation>
</comment>
<dbReference type="InterPro" id="IPR004265">
    <property type="entry name" value="Dirigent"/>
</dbReference>
<keyword evidence="4" id="KW-0732">Signal</keyword>
<comment type="similarity">
    <text evidence="1 4">Belongs to the plant dirigent protein family.</text>
</comment>
<feature type="signal peptide" evidence="4">
    <location>
        <begin position="1"/>
        <end position="26"/>
    </location>
</feature>
<organism evidence="5 6">
    <name type="scientific">Momordica charantia</name>
    <name type="common">Bitter gourd</name>
    <name type="synonym">Balsam pear</name>
    <dbReference type="NCBI Taxonomy" id="3673"/>
    <lineage>
        <taxon>Eukaryota</taxon>
        <taxon>Viridiplantae</taxon>
        <taxon>Streptophyta</taxon>
        <taxon>Embryophyta</taxon>
        <taxon>Tracheophyta</taxon>
        <taxon>Spermatophyta</taxon>
        <taxon>Magnoliopsida</taxon>
        <taxon>eudicotyledons</taxon>
        <taxon>Gunneridae</taxon>
        <taxon>Pentapetalae</taxon>
        <taxon>rosids</taxon>
        <taxon>fabids</taxon>
        <taxon>Cucurbitales</taxon>
        <taxon>Cucurbitaceae</taxon>
        <taxon>Momordiceae</taxon>
        <taxon>Momordica</taxon>
    </lineage>
</organism>
<dbReference type="Gene3D" id="2.40.480.10">
    <property type="entry name" value="Allene oxide cyclase-like"/>
    <property type="match status" value="1"/>
</dbReference>
<dbReference type="Pfam" id="PF03018">
    <property type="entry name" value="Dirigent"/>
    <property type="match status" value="1"/>
</dbReference>
<proteinExistence type="inferred from homology"/>
<keyword evidence="4" id="KW-0052">Apoplast</keyword>
<dbReference type="PANTHER" id="PTHR21495">
    <property type="entry name" value="NUCLEOPORIN-RELATED"/>
    <property type="match status" value="1"/>
</dbReference>
<name>A0A6J1CGS3_MOMCH</name>
<gene>
    <name evidence="6" type="primary">LOC111011283</name>
</gene>
<dbReference type="InterPro" id="IPR044859">
    <property type="entry name" value="Allene_oxi_cyc_Dirigent"/>
</dbReference>
<dbReference type="GeneID" id="111011283"/>
<evidence type="ECO:0000256" key="2">
    <source>
        <dbReference type="ARBA" id="ARBA00011738"/>
    </source>
</evidence>
<evidence type="ECO:0000256" key="3">
    <source>
        <dbReference type="ARBA" id="ARBA00022525"/>
    </source>
</evidence>
<keyword evidence="5" id="KW-1185">Reference proteome</keyword>